<dbReference type="Pfam" id="PF05930">
    <property type="entry name" value="Phage_AlpA"/>
    <property type="match status" value="1"/>
</dbReference>
<comment type="caution">
    <text evidence="1">The sequence shown here is derived from an EMBL/GenBank/DDBJ whole genome shotgun (WGS) entry which is preliminary data.</text>
</comment>
<dbReference type="RefSeq" id="WP_006159684.1">
    <property type="nucleotide sequence ID" value="NZ_AHJE01000051.1"/>
</dbReference>
<dbReference type="PANTHER" id="PTHR36154">
    <property type="entry name" value="DNA-BINDING TRANSCRIPTIONAL ACTIVATOR ALPA"/>
    <property type="match status" value="1"/>
</dbReference>
<protein>
    <submittedName>
        <fullName evidence="1">Prophage CP4-57 regulatory</fullName>
    </submittedName>
</protein>
<accession>H1S8D0</accession>
<name>H1S8D0_9BURK</name>
<evidence type="ECO:0000313" key="1">
    <source>
        <dbReference type="EMBL" id="EHP41250.1"/>
    </source>
</evidence>
<evidence type="ECO:0000313" key="2">
    <source>
        <dbReference type="Proteomes" id="UP000005808"/>
    </source>
</evidence>
<dbReference type="AlphaFoldDB" id="H1S8D0"/>
<dbReference type="EMBL" id="AHJE01000051">
    <property type="protein sequence ID" value="EHP41250.1"/>
    <property type="molecule type" value="Genomic_DNA"/>
</dbReference>
<gene>
    <name evidence="1" type="ORF">OR16_21166</name>
</gene>
<sequence length="86" mass="9493">MNHHADAHSAPRFAPPAHVLAGKPAAERFMRLPEVIATCGLSRSSIYDGMRRGDFPQPVPLGGKSVAWLSSEIRQWMDSRIAARQK</sequence>
<dbReference type="PANTHER" id="PTHR36154:SF1">
    <property type="entry name" value="DNA-BINDING TRANSCRIPTIONAL ACTIVATOR ALPA"/>
    <property type="match status" value="1"/>
</dbReference>
<proteinExistence type="predicted"/>
<dbReference type="PATRIC" id="fig|1127483.3.peg.4237"/>
<dbReference type="InterPro" id="IPR010260">
    <property type="entry name" value="AlpA"/>
</dbReference>
<dbReference type="Proteomes" id="UP000005808">
    <property type="component" value="Unassembled WGS sequence"/>
</dbReference>
<dbReference type="InterPro" id="IPR052931">
    <property type="entry name" value="Prophage_regulatory_activator"/>
</dbReference>
<dbReference type="OrthoDB" id="9182156at2"/>
<dbReference type="Gene3D" id="1.10.238.160">
    <property type="match status" value="1"/>
</dbReference>
<reference evidence="1 2" key="1">
    <citation type="journal article" date="2012" name="J. Bacteriol.">
        <title>De Novo Genome Project of Cupriavidus basilensis OR16.</title>
        <authorList>
            <person name="Cserhati M."/>
            <person name="Kriszt B."/>
            <person name="Szoboszlay S."/>
            <person name="Toth A."/>
            <person name="Szabo I."/>
            <person name="Tancsics A."/>
            <person name="Nagy I."/>
            <person name="Horvath B."/>
            <person name="Nagy I."/>
            <person name="Kukolya J."/>
        </authorList>
    </citation>
    <scope>NUCLEOTIDE SEQUENCE [LARGE SCALE GENOMIC DNA]</scope>
    <source>
        <strain evidence="1 2">OR16</strain>
    </source>
</reference>
<organism evidence="1 2">
    <name type="scientific">Cupriavidus basilensis OR16</name>
    <dbReference type="NCBI Taxonomy" id="1127483"/>
    <lineage>
        <taxon>Bacteria</taxon>
        <taxon>Pseudomonadati</taxon>
        <taxon>Pseudomonadota</taxon>
        <taxon>Betaproteobacteria</taxon>
        <taxon>Burkholderiales</taxon>
        <taxon>Burkholderiaceae</taxon>
        <taxon>Cupriavidus</taxon>
    </lineage>
</organism>